<feature type="domain" description="CNA-B" evidence="2">
    <location>
        <begin position="718"/>
        <end position="799"/>
    </location>
</feature>
<feature type="transmembrane region" description="Helical" evidence="1">
    <location>
        <begin position="1326"/>
        <end position="1346"/>
    </location>
</feature>
<feature type="domain" description="CNA-B" evidence="2">
    <location>
        <begin position="630"/>
        <end position="712"/>
    </location>
</feature>
<dbReference type="Gene3D" id="2.60.40.1140">
    <property type="entry name" value="Collagen-binding surface protein Cna, B-type domain"/>
    <property type="match status" value="9"/>
</dbReference>
<feature type="domain" description="CNA-B" evidence="2">
    <location>
        <begin position="1139"/>
        <end position="1215"/>
    </location>
</feature>
<dbReference type="CDD" id="cd00222">
    <property type="entry name" value="CollagenBindB"/>
    <property type="match status" value="9"/>
</dbReference>
<feature type="domain" description="CNA-B" evidence="2">
    <location>
        <begin position="1220"/>
        <end position="1295"/>
    </location>
</feature>
<dbReference type="InterPro" id="IPR006626">
    <property type="entry name" value="PbH1"/>
</dbReference>
<evidence type="ECO:0000259" key="2">
    <source>
        <dbReference type="Pfam" id="PF05738"/>
    </source>
</evidence>
<dbReference type="RefSeq" id="WP_158520675.1">
    <property type="nucleotide sequence ID" value="NZ_JBHLWS010000009.1"/>
</dbReference>
<keyword evidence="1" id="KW-0812">Transmembrane</keyword>
<protein>
    <submittedName>
        <fullName evidence="3">Cna protein B-type domain-containing protein</fullName>
    </submittedName>
</protein>
<proteinExistence type="predicted"/>
<dbReference type="Proteomes" id="UP000243657">
    <property type="component" value="Unassembled WGS sequence"/>
</dbReference>
<organism evidence="3 4">
    <name type="scientific">Alloscardovia macacae</name>
    <dbReference type="NCBI Taxonomy" id="1160091"/>
    <lineage>
        <taxon>Bacteria</taxon>
        <taxon>Bacillati</taxon>
        <taxon>Actinomycetota</taxon>
        <taxon>Actinomycetes</taxon>
        <taxon>Bifidobacteriales</taxon>
        <taxon>Bifidobacteriaceae</taxon>
        <taxon>Alloscardovia</taxon>
    </lineage>
</organism>
<dbReference type="Pfam" id="PF05738">
    <property type="entry name" value="Cna_B"/>
    <property type="match status" value="9"/>
</dbReference>
<accession>A0A261F400</accession>
<name>A0A261F400_9BIFI</name>
<comment type="caution">
    <text evidence="3">The sequence shown here is derived from an EMBL/GenBank/DDBJ whole genome shotgun (WGS) entry which is preliminary data.</text>
</comment>
<dbReference type="SUPFAM" id="SSF51126">
    <property type="entry name" value="Pectin lyase-like"/>
    <property type="match status" value="1"/>
</dbReference>
<dbReference type="InterPro" id="IPR008454">
    <property type="entry name" value="Collagen-bd_Cna-like_B-typ_dom"/>
</dbReference>
<feature type="domain" description="CNA-B" evidence="2">
    <location>
        <begin position="804"/>
        <end position="886"/>
    </location>
</feature>
<sequence length="1349" mass="142918">MKRVRNILIILVAVLGMSIPLTTGSVRAFAEEVTDIYVDGAKGDDTRTGLDAGSAVQTLEKAKELALAHNAERLRVTGTLNVSGDVTLKGTRAVLMRDPAFDGYLLNITGPTTLSDITVDGNAAEAKATKSLIQLKNTSLEIRDGAVLTNNILTDLQAYHAEGGAVYAENATITMMGGVISRNTANRGGGIYALGSIITMSGGIIEENHAVVDYTLLRSSRDPAELYSAGGGIVIFDGGTLNLSARAVIRNNSSSDIGGGISLGTTQASIGSLYLNMTGGTVSGNTAGASGGGIFVQVGISLAGYPEYETVARITGGDITGNVMSDRGDGNTAFGGGGVYVNGNLSSGDGYTFHNGILYLSNALITDNYAWMEGGGYASCPISTTRIDDGAAAIYGNRSEMAAKDVYVLGSHDEEWEVHAGNPTYSVSPLMLGNQPAHWKDNAGTEVPLDKLSGVLNGAQNESLDLHTDETPSEAALSHARVRITGNESRTRGAGIGSNGTVIMTALADSTPPDPPAPEVTSVHVTKRWDGLSGEGSEGNRPVLPESIQVELYRATGADGTEPEYIGYQSITPDADGKWETTFTNLPSRSPDGTAYAYSVRERALSGYSSEVTGSAADGFVITNKPAVSVSVRKVWEGTPADRVTVELLADGEVIQTREVTAADGWATTFTDLPVRSADTGARIAYTVRERALDGYATTVTGSVSDGFVITNAQRTSVSVEKRWLGKPADRVTVELLADGEVVQTRDLTATDGWTTRFTDLPVVSNGQTITYTVRERALDGYATTVTGSAADSFVITNTELTSVHVTKRWLGAPAERVTVELLANGAVTQKRDITSAENWTTTFENLPTTDAEGKAVAYSVRETLLDGYASTVSGSAAEGFVLTNTELTSVRVTKRWIGQPATSVTVELLAGQRVVESTTLTAETGWETTFENLPTTDTDGTAIAYTVRETPIPGYASVTSGSAAEGFVLTNTALRDITVTKRWVGVPAEGVMVDLLADGVVVQSRELTAAGGWMAIFSNLPVSTGDHDILYTVRERPVEGYSTVVDGFLITNTELMSVKVTKRWIGEPADAVTVELLAGDRVVQSRTLTAETGWETVFENLPVGEYTVREVPLDGYSSSVAGNATDGFVLTNTQLRSIEVTKRWVGVPAARASVDLLADGVVIESRNITAEDGWRTVFADLPVSTGDHDILYTVRERPLEGYSTVVDGFLITNTQLTSVKVTKRWVGTPADSVTVELLAGDRVVESRKLTVDTGWETVFENLPVGEYTVREIPLDGYTSTLTGNATDGFVFTNTQNPTVPICPDCVVKPQPKARKPLLARTGTSVSTLVFALVLAAMMSATVLLIRRK</sequence>
<dbReference type="EMBL" id="MWWT01000008">
    <property type="protein sequence ID" value="OZG53646.1"/>
    <property type="molecule type" value="Genomic_DNA"/>
</dbReference>
<feature type="domain" description="CNA-B" evidence="2">
    <location>
        <begin position="1059"/>
        <end position="1134"/>
    </location>
</feature>
<keyword evidence="4" id="KW-1185">Reference proteome</keyword>
<evidence type="ECO:0000313" key="4">
    <source>
        <dbReference type="Proteomes" id="UP000243657"/>
    </source>
</evidence>
<keyword evidence="1" id="KW-1133">Transmembrane helix</keyword>
<gene>
    <name evidence="3" type="ORF">ALMA_1211</name>
</gene>
<feature type="domain" description="CNA-B" evidence="2">
    <location>
        <begin position="891"/>
        <end position="973"/>
    </location>
</feature>
<reference evidence="3 4" key="1">
    <citation type="journal article" date="2017" name="BMC Genomics">
        <title>Comparative genomic and phylogenomic analyses of the Bifidobacteriaceae family.</title>
        <authorList>
            <person name="Lugli G.A."/>
            <person name="Milani C."/>
            <person name="Turroni F."/>
            <person name="Duranti S."/>
            <person name="Mancabelli L."/>
            <person name="Mangifesta M."/>
            <person name="Ferrario C."/>
            <person name="Modesto M."/>
            <person name="Mattarelli P."/>
            <person name="Jiri K."/>
            <person name="van Sinderen D."/>
            <person name="Ventura M."/>
        </authorList>
    </citation>
    <scope>NUCLEOTIDE SEQUENCE [LARGE SCALE GENOMIC DNA]</scope>
    <source>
        <strain evidence="3 4">DSM 24762</strain>
    </source>
</reference>
<feature type="domain" description="CNA-B" evidence="2">
    <location>
        <begin position="978"/>
        <end position="1054"/>
    </location>
</feature>
<feature type="domain" description="CNA-B" evidence="2">
    <location>
        <begin position="523"/>
        <end position="625"/>
    </location>
</feature>
<keyword evidence="1" id="KW-0472">Membrane</keyword>
<evidence type="ECO:0000313" key="3">
    <source>
        <dbReference type="EMBL" id="OZG53646.1"/>
    </source>
</evidence>
<dbReference type="InterPro" id="IPR011050">
    <property type="entry name" value="Pectin_lyase_fold/virulence"/>
</dbReference>
<dbReference type="SMART" id="SM00710">
    <property type="entry name" value="PbH1"/>
    <property type="match status" value="6"/>
</dbReference>
<dbReference type="SUPFAM" id="SSF49478">
    <property type="entry name" value="Cna protein B-type domain"/>
    <property type="match status" value="9"/>
</dbReference>
<evidence type="ECO:0000256" key="1">
    <source>
        <dbReference type="SAM" id="Phobius"/>
    </source>
</evidence>